<dbReference type="Proteomes" id="UP001583193">
    <property type="component" value="Unassembled WGS sequence"/>
</dbReference>
<organism evidence="3 4">
    <name type="scientific">Paecilomyces lecythidis</name>
    <dbReference type="NCBI Taxonomy" id="3004212"/>
    <lineage>
        <taxon>Eukaryota</taxon>
        <taxon>Fungi</taxon>
        <taxon>Dikarya</taxon>
        <taxon>Ascomycota</taxon>
        <taxon>Pezizomycotina</taxon>
        <taxon>Eurotiomycetes</taxon>
        <taxon>Eurotiomycetidae</taxon>
        <taxon>Eurotiales</taxon>
        <taxon>Thermoascaceae</taxon>
        <taxon>Paecilomyces</taxon>
    </lineage>
</organism>
<evidence type="ECO:0000313" key="4">
    <source>
        <dbReference type="Proteomes" id="UP001583193"/>
    </source>
</evidence>
<dbReference type="Pfam" id="PF17648">
    <property type="entry name" value="Luciferase"/>
    <property type="match status" value="1"/>
</dbReference>
<protein>
    <recommendedName>
        <fullName evidence="2">Luciferase domain-containing protein</fullName>
    </recommendedName>
</protein>
<feature type="domain" description="Luciferase" evidence="2">
    <location>
        <begin position="180"/>
        <end position="256"/>
    </location>
</feature>
<dbReference type="PANTHER" id="PTHR38695:SF1">
    <property type="entry name" value="AMINO ACID PERMEASE_ SLC12A DOMAIN-CONTAINING PROTEIN"/>
    <property type="match status" value="1"/>
</dbReference>
<dbReference type="InterPro" id="IPR040841">
    <property type="entry name" value="Luciferase_dom"/>
</dbReference>
<keyword evidence="4" id="KW-1185">Reference proteome</keyword>
<evidence type="ECO:0000259" key="2">
    <source>
        <dbReference type="Pfam" id="PF17648"/>
    </source>
</evidence>
<evidence type="ECO:0000256" key="1">
    <source>
        <dbReference type="SAM" id="MobiDB-lite"/>
    </source>
</evidence>
<accession>A0ABR3YFX8</accession>
<name>A0ABR3YFX8_9EURO</name>
<dbReference type="PANTHER" id="PTHR38695">
    <property type="entry name" value="AMINO ACID PERMEASE_ SLC12A DOMAIN-CONTAINING PROTEIN"/>
    <property type="match status" value="1"/>
</dbReference>
<dbReference type="EMBL" id="JAVDPF010000001">
    <property type="protein sequence ID" value="KAL1886732.1"/>
    <property type="molecule type" value="Genomic_DNA"/>
</dbReference>
<evidence type="ECO:0000313" key="3">
    <source>
        <dbReference type="EMBL" id="KAL1886732.1"/>
    </source>
</evidence>
<reference evidence="3 4" key="1">
    <citation type="journal article" date="2024" name="IMA Fungus">
        <title>IMA Genome - F19 : A genome assembly and annotation guide to empower mycologists, including annotated draft genome sequences of Ceratocystis pirilliformis, Diaporthe australafricana, Fusarium ophioides, Paecilomyces lecythidis, and Sporothrix stenoceras.</title>
        <authorList>
            <person name="Aylward J."/>
            <person name="Wilson A.M."/>
            <person name="Visagie C.M."/>
            <person name="Spraker J."/>
            <person name="Barnes I."/>
            <person name="Buitendag C."/>
            <person name="Ceriani C."/>
            <person name="Del Mar Angel L."/>
            <person name="du Plessis D."/>
            <person name="Fuchs T."/>
            <person name="Gasser K."/>
            <person name="Kramer D."/>
            <person name="Li W."/>
            <person name="Munsamy K."/>
            <person name="Piso A."/>
            <person name="Price J.L."/>
            <person name="Sonnekus B."/>
            <person name="Thomas C."/>
            <person name="van der Nest A."/>
            <person name="van Dijk A."/>
            <person name="van Heerden A."/>
            <person name="van Vuuren N."/>
            <person name="Yilmaz N."/>
            <person name="Duong T.A."/>
            <person name="van der Merwe N.A."/>
            <person name="Wingfield M.J."/>
            <person name="Wingfield B.D."/>
        </authorList>
    </citation>
    <scope>NUCLEOTIDE SEQUENCE [LARGE SCALE GENOMIC DNA]</scope>
    <source>
        <strain evidence="3 4">CMW 18167</strain>
    </source>
</reference>
<proteinExistence type="predicted"/>
<feature type="region of interest" description="Disordered" evidence="1">
    <location>
        <begin position="99"/>
        <end position="121"/>
    </location>
</feature>
<gene>
    <name evidence="3" type="ORF">Plec18167_000666</name>
</gene>
<sequence length="267" mass="30271">MSLIPQKIQSLFASSSSYSLHSLSNQTIALLSLGSVIFINITLAAYRDYKIYLSYGPGGLPYNLRGWFISSCILRPWSTEVLSTGLYDRNPDKRKWLSSDWPPYERGQRPRLGPHPLPQRQLDQLPPEDCKELLKSEFKKLVASNPSIIQFRPSLHEGHTQSIFLADDVAGAPIAKEMLREVSHIHATGDYSVHVVLAPQDCKRVIESGWGQRHPLDGVKFAKYVFGWTIPKEYVLLYAPRTEEEVRVLMQVVRASVGYMADTRDVE</sequence>
<comment type="caution">
    <text evidence="3">The sequence shown here is derived from an EMBL/GenBank/DDBJ whole genome shotgun (WGS) entry which is preliminary data.</text>
</comment>
<dbReference type="InterPro" id="IPR048273">
    <property type="entry name" value="Luciferase"/>
</dbReference>